<dbReference type="Proteomes" id="UP001168528">
    <property type="component" value="Unassembled WGS sequence"/>
</dbReference>
<dbReference type="RefSeq" id="WP_302037659.1">
    <property type="nucleotide sequence ID" value="NZ_JAUKPO010000005.1"/>
</dbReference>
<keyword evidence="1" id="KW-0812">Transmembrane</keyword>
<feature type="transmembrane region" description="Helical" evidence="1">
    <location>
        <begin position="424"/>
        <end position="445"/>
    </location>
</feature>
<dbReference type="PANTHER" id="PTHR34211">
    <property type="entry name" value="CALCINEURIN-LIKE METALLO-PHOSPHOESTERASE SUPERFAMILY PROTEIN"/>
    <property type="match status" value="1"/>
</dbReference>
<accession>A0ABT8R430</accession>
<sequence length="622" mass="71078">MNSDKQPISHGNIEFTKQEMVNWYDPRQLFHTAIRVLLSSVFSTYADKRESFANTGEEMAYTLGNKEDVWLDYIADLGDGWNPTYTTAYLLAQEKLVIDQTILPRGDALVMGGDQVYPTSSREEYHNRMWGPYECAFLRDRCTGAHPQLYAIPGNHDWYDGLNNFLKFFCQQRRMGGWQTKQHRSYFALKLTPTCWLWGIDIQLNSDIDKPQLNYFKSIAIKQMKEGDHVILCTAEPAWVNSDKKASKERYEKLAYFRRSNIDKIEYTELVEGQETAKTRNLHLVLILSGDLHHYARYIHLVEGQPETYHITAGGGGTFLHATHNLPDAITWHNKHSRKNEQFVLAKSFPDKTTSKALVWLNLLFPLKNLYFSFFLGFVYMFLGWVLQSSSILYGNNFIISQSLFKNLATTTDLSRMVVLFLNVLWFNPAALLVIALLVGGFTRFADTHSAYNKVPVILLGFFHGLLHVLLAFVVIWLYSNLNDFLHTAILLPNLLNLLPFLGGVVLMYGIGGIMGGFLTGFYLIVANLLLKVHDNEAFSAFHHQDYKNFLRIRVSSDTITIYPIGVKHVPKQWKEGTTITSPSLFEPANTGKDPLYELIEEPITIKLIKQGKSTITPVVKT</sequence>
<dbReference type="PANTHER" id="PTHR34211:SF3">
    <property type="entry name" value="CALCINEURIN-LIKE METALLO-PHOSPHOESTERASE SUPERFAMILY PROTEIN"/>
    <property type="match status" value="1"/>
</dbReference>
<evidence type="ECO:0000256" key="1">
    <source>
        <dbReference type="SAM" id="Phobius"/>
    </source>
</evidence>
<dbReference type="InterPro" id="IPR029052">
    <property type="entry name" value="Metallo-depent_PP-like"/>
</dbReference>
<keyword evidence="1" id="KW-0472">Membrane</keyword>
<proteinExistence type="predicted"/>
<protein>
    <submittedName>
        <fullName evidence="3">Metallophosphoesterase</fullName>
    </submittedName>
</protein>
<comment type="caution">
    <text evidence="3">The sequence shown here is derived from an EMBL/GenBank/DDBJ whole genome shotgun (WGS) entry which is preliminary data.</text>
</comment>
<evidence type="ECO:0000313" key="4">
    <source>
        <dbReference type="Proteomes" id="UP001168528"/>
    </source>
</evidence>
<keyword evidence="4" id="KW-1185">Reference proteome</keyword>
<feature type="transmembrane region" description="Helical" evidence="1">
    <location>
        <begin position="457"/>
        <end position="479"/>
    </location>
</feature>
<keyword evidence="1" id="KW-1133">Transmembrane helix</keyword>
<name>A0ABT8R430_9BACT</name>
<organism evidence="3 4">
    <name type="scientific">Rhodocytophaga aerolata</name>
    <dbReference type="NCBI Taxonomy" id="455078"/>
    <lineage>
        <taxon>Bacteria</taxon>
        <taxon>Pseudomonadati</taxon>
        <taxon>Bacteroidota</taxon>
        <taxon>Cytophagia</taxon>
        <taxon>Cytophagales</taxon>
        <taxon>Rhodocytophagaceae</taxon>
        <taxon>Rhodocytophaga</taxon>
    </lineage>
</organism>
<dbReference type="InterPro" id="IPR004843">
    <property type="entry name" value="Calcineurin-like_PHP"/>
</dbReference>
<gene>
    <name evidence="3" type="ORF">Q0590_11360</name>
</gene>
<dbReference type="SUPFAM" id="SSF56300">
    <property type="entry name" value="Metallo-dependent phosphatases"/>
    <property type="match status" value="1"/>
</dbReference>
<dbReference type="Pfam" id="PF00149">
    <property type="entry name" value="Metallophos"/>
    <property type="match status" value="1"/>
</dbReference>
<evidence type="ECO:0000259" key="2">
    <source>
        <dbReference type="Pfam" id="PF00149"/>
    </source>
</evidence>
<dbReference type="Gene3D" id="3.60.21.10">
    <property type="match status" value="1"/>
</dbReference>
<reference evidence="3" key="1">
    <citation type="submission" date="2023-07" db="EMBL/GenBank/DDBJ databases">
        <title>The genome sequence of Rhodocytophaga aerolata KACC 12507.</title>
        <authorList>
            <person name="Zhang X."/>
        </authorList>
    </citation>
    <scope>NUCLEOTIDE SEQUENCE</scope>
    <source>
        <strain evidence="3">KACC 12507</strain>
    </source>
</reference>
<feature type="transmembrane region" description="Helical" evidence="1">
    <location>
        <begin position="499"/>
        <end position="526"/>
    </location>
</feature>
<feature type="domain" description="Calcineurin-like phosphoesterase" evidence="2">
    <location>
        <begin position="99"/>
        <end position="181"/>
    </location>
</feature>
<dbReference type="EMBL" id="JAUKPO010000005">
    <property type="protein sequence ID" value="MDO1446855.1"/>
    <property type="molecule type" value="Genomic_DNA"/>
</dbReference>
<evidence type="ECO:0000313" key="3">
    <source>
        <dbReference type="EMBL" id="MDO1446855.1"/>
    </source>
</evidence>